<dbReference type="Gene3D" id="3.40.50.10320">
    <property type="entry name" value="LmbE-like"/>
    <property type="match status" value="1"/>
</dbReference>
<dbReference type="InterPro" id="IPR024078">
    <property type="entry name" value="LmbE-like_dom_sf"/>
</dbReference>
<accession>A0ABN2LMR5</accession>
<dbReference type="InterPro" id="IPR041698">
    <property type="entry name" value="Methyltransf_25"/>
</dbReference>
<sequence>MSRPFRHTDPGTDEPTWLLDDRWDAVPAREARELVTAYDLIVLLAPHPDDECLGAGGLLATALAERVKTTVVLASDGEGSHPHSQVSPAELARRRSAEASRAAAALGGPRSVSLSLPDGGLDGHVEAMAQAVAEALGEGRCLVLTTWSADGHPDHEAAARAVTRAVAGRAIADVAFVPVWLWQWGCPDDLPWEHLILVDLEPNALSAKENAIACHRTQVEPLGQGAGEETLLAEHIVARFSRVVETLIVPGEPAVGRSGQRRDRARTFDAMYDDGSDPWDFGRWYERRKRALTMAVPAHERYARVLDIGCATGELTELLAQRADSVVAVDVSERAIAIARARLGDPGDSIDFRVGECPVVIRELRSQGRKFDLIALSEVGYFLTGSELLASLRAIRGLLPDGGEVVSVHWRHPTDGIPLDGPRVDAQMRAVFGAPRVDYRDDDLLLTVHGGQVR</sequence>
<evidence type="ECO:0000256" key="3">
    <source>
        <dbReference type="ARBA" id="ARBA00022691"/>
    </source>
</evidence>
<feature type="domain" description="Methyltransferase" evidence="6">
    <location>
        <begin position="305"/>
        <end position="403"/>
    </location>
</feature>
<evidence type="ECO:0000259" key="6">
    <source>
        <dbReference type="Pfam" id="PF13649"/>
    </source>
</evidence>
<evidence type="ECO:0000256" key="5">
    <source>
        <dbReference type="SAM" id="MobiDB-lite"/>
    </source>
</evidence>
<organism evidence="7 8">
    <name type="scientific">Nostocoides veronense</name>
    <dbReference type="NCBI Taxonomy" id="330836"/>
    <lineage>
        <taxon>Bacteria</taxon>
        <taxon>Bacillati</taxon>
        <taxon>Actinomycetota</taxon>
        <taxon>Actinomycetes</taxon>
        <taxon>Micrococcales</taxon>
        <taxon>Intrasporangiaceae</taxon>
        <taxon>Nostocoides</taxon>
    </lineage>
</organism>
<gene>
    <name evidence="7" type="ORF">GCM10009811_17970</name>
</gene>
<dbReference type="PANTHER" id="PTHR43464:SF19">
    <property type="entry name" value="UBIQUINONE BIOSYNTHESIS O-METHYLTRANSFERASE, MITOCHONDRIAL"/>
    <property type="match status" value="1"/>
</dbReference>
<dbReference type="PANTHER" id="PTHR43464">
    <property type="entry name" value="METHYLTRANSFERASE"/>
    <property type="match status" value="1"/>
</dbReference>
<evidence type="ECO:0000256" key="4">
    <source>
        <dbReference type="ARBA" id="ARBA00022833"/>
    </source>
</evidence>
<evidence type="ECO:0000256" key="1">
    <source>
        <dbReference type="ARBA" id="ARBA00022603"/>
    </source>
</evidence>
<reference evidence="7 8" key="1">
    <citation type="journal article" date="2019" name="Int. J. Syst. Evol. Microbiol.">
        <title>The Global Catalogue of Microorganisms (GCM) 10K type strain sequencing project: providing services to taxonomists for standard genome sequencing and annotation.</title>
        <authorList>
            <consortium name="The Broad Institute Genomics Platform"/>
            <consortium name="The Broad Institute Genome Sequencing Center for Infectious Disease"/>
            <person name="Wu L."/>
            <person name="Ma J."/>
        </authorList>
    </citation>
    <scope>NUCLEOTIDE SEQUENCE [LARGE SCALE GENOMIC DNA]</scope>
    <source>
        <strain evidence="7 8">JCM 15592</strain>
    </source>
</reference>
<comment type="caution">
    <text evidence="7">The sequence shown here is derived from an EMBL/GenBank/DDBJ whole genome shotgun (WGS) entry which is preliminary data.</text>
</comment>
<keyword evidence="2" id="KW-0808">Transferase</keyword>
<dbReference type="Proteomes" id="UP001499938">
    <property type="component" value="Unassembled WGS sequence"/>
</dbReference>
<dbReference type="Pfam" id="PF13649">
    <property type="entry name" value="Methyltransf_25"/>
    <property type="match status" value="1"/>
</dbReference>
<dbReference type="InterPro" id="IPR029063">
    <property type="entry name" value="SAM-dependent_MTases_sf"/>
</dbReference>
<dbReference type="Gene3D" id="3.40.50.150">
    <property type="entry name" value="Vaccinia Virus protein VP39"/>
    <property type="match status" value="1"/>
</dbReference>
<keyword evidence="3" id="KW-0949">S-adenosyl-L-methionine</keyword>
<dbReference type="SUPFAM" id="SSF53335">
    <property type="entry name" value="S-adenosyl-L-methionine-dependent methyltransferases"/>
    <property type="match status" value="1"/>
</dbReference>
<dbReference type="SUPFAM" id="SSF102588">
    <property type="entry name" value="LmbE-like"/>
    <property type="match status" value="1"/>
</dbReference>
<keyword evidence="4" id="KW-0862">Zinc</keyword>
<feature type="region of interest" description="Disordered" evidence="5">
    <location>
        <begin position="74"/>
        <end position="94"/>
    </location>
</feature>
<dbReference type="RefSeq" id="WP_344083810.1">
    <property type="nucleotide sequence ID" value="NZ_BAAAPO010000026.1"/>
</dbReference>
<dbReference type="EMBL" id="BAAAPO010000026">
    <property type="protein sequence ID" value="GAA1793640.1"/>
    <property type="molecule type" value="Genomic_DNA"/>
</dbReference>
<keyword evidence="1" id="KW-0489">Methyltransferase</keyword>
<proteinExistence type="predicted"/>
<evidence type="ECO:0000256" key="2">
    <source>
        <dbReference type="ARBA" id="ARBA00022679"/>
    </source>
</evidence>
<name>A0ABN2LMR5_9MICO</name>
<dbReference type="Pfam" id="PF02585">
    <property type="entry name" value="PIG-L"/>
    <property type="match status" value="1"/>
</dbReference>
<keyword evidence="8" id="KW-1185">Reference proteome</keyword>
<dbReference type="InterPro" id="IPR003737">
    <property type="entry name" value="GlcNAc_PI_deacetylase-related"/>
</dbReference>
<evidence type="ECO:0000313" key="7">
    <source>
        <dbReference type="EMBL" id="GAA1793640.1"/>
    </source>
</evidence>
<dbReference type="CDD" id="cd02440">
    <property type="entry name" value="AdoMet_MTases"/>
    <property type="match status" value="1"/>
</dbReference>
<protein>
    <recommendedName>
        <fullName evidence="6">Methyltransferase domain-containing protein</fullName>
    </recommendedName>
</protein>
<evidence type="ECO:0000313" key="8">
    <source>
        <dbReference type="Proteomes" id="UP001499938"/>
    </source>
</evidence>